<evidence type="ECO:0000313" key="2">
    <source>
        <dbReference type="EMBL" id="MDO7847182.1"/>
    </source>
</evidence>
<evidence type="ECO:0000256" key="1">
    <source>
        <dbReference type="SAM" id="SignalP"/>
    </source>
</evidence>
<protein>
    <submittedName>
        <fullName evidence="2">Uncharacterized protein</fullName>
    </submittedName>
</protein>
<accession>A0ABT9ABF9</accession>
<reference evidence="2" key="1">
    <citation type="submission" date="2023-07" db="EMBL/GenBank/DDBJ databases">
        <authorList>
            <person name="Kim M.K."/>
        </authorList>
    </citation>
    <scope>NUCLEOTIDE SEQUENCE</scope>
    <source>
        <strain evidence="2">M29</strain>
    </source>
</reference>
<feature type="signal peptide" evidence="1">
    <location>
        <begin position="1"/>
        <end position="21"/>
    </location>
</feature>
<feature type="chain" id="PRO_5045962336" evidence="1">
    <location>
        <begin position="22"/>
        <end position="165"/>
    </location>
</feature>
<sequence>MKTALLLLLTAAAGCHSTRPAAPPTAAPAAQPAGASAPALLYKTRADYHDRVPVLLSADGRSIVSYPAPSDVSGHLPQPTALADGYWLDNRGIGPHVAFLKLTYADYAQLTAAPTLAELETLILDRDPLTALCDCGPRTAYANPATDLNALIVAGRLPTRCKVLK</sequence>
<dbReference type="Proteomes" id="UP001167796">
    <property type="component" value="Unassembled WGS sequence"/>
</dbReference>
<keyword evidence="3" id="KW-1185">Reference proteome</keyword>
<proteinExistence type="predicted"/>
<name>A0ABT9ABF9_9BACT</name>
<organism evidence="2 3">
    <name type="scientific">Hymenobacter mellowenesis</name>
    <dbReference type="NCBI Taxonomy" id="3063995"/>
    <lineage>
        <taxon>Bacteria</taxon>
        <taxon>Pseudomonadati</taxon>
        <taxon>Bacteroidota</taxon>
        <taxon>Cytophagia</taxon>
        <taxon>Cytophagales</taxon>
        <taxon>Hymenobacteraceae</taxon>
        <taxon>Hymenobacter</taxon>
    </lineage>
</organism>
<dbReference type="PROSITE" id="PS51257">
    <property type="entry name" value="PROKAR_LIPOPROTEIN"/>
    <property type="match status" value="1"/>
</dbReference>
<keyword evidence="1" id="KW-0732">Signal</keyword>
<dbReference type="RefSeq" id="WP_305011862.1">
    <property type="nucleotide sequence ID" value="NZ_JAUQSX010000006.1"/>
</dbReference>
<comment type="caution">
    <text evidence="2">The sequence shown here is derived from an EMBL/GenBank/DDBJ whole genome shotgun (WGS) entry which is preliminary data.</text>
</comment>
<gene>
    <name evidence="2" type="ORF">Q5H92_12490</name>
</gene>
<dbReference type="EMBL" id="JAUQSX010000006">
    <property type="protein sequence ID" value="MDO7847182.1"/>
    <property type="molecule type" value="Genomic_DNA"/>
</dbReference>
<evidence type="ECO:0000313" key="3">
    <source>
        <dbReference type="Proteomes" id="UP001167796"/>
    </source>
</evidence>